<dbReference type="InterPro" id="IPR019734">
    <property type="entry name" value="TPR_rpt"/>
</dbReference>
<dbReference type="EMBL" id="KE124002">
    <property type="protein sequence ID" value="EPB85842.1"/>
    <property type="molecule type" value="Genomic_DNA"/>
</dbReference>
<dbReference type="PANTHER" id="PTHR47934:SF6">
    <property type="entry name" value="MITOCHONDRIAL GROUP I INTRON SPLICING FACTOR CCM1-RELATED"/>
    <property type="match status" value="1"/>
</dbReference>
<dbReference type="Pfam" id="PF13812">
    <property type="entry name" value="PPR_3"/>
    <property type="match status" value="2"/>
</dbReference>
<dbReference type="STRING" id="1220926.S2JBR8"/>
<dbReference type="PROSITE" id="PS51375">
    <property type="entry name" value="PPR"/>
    <property type="match status" value="1"/>
</dbReference>
<dbReference type="NCBIfam" id="TIGR00756">
    <property type="entry name" value="PPR"/>
    <property type="match status" value="1"/>
</dbReference>
<reference evidence="4" key="1">
    <citation type="submission" date="2013-05" db="EMBL/GenBank/DDBJ databases">
        <title>The Genome sequence of Mucor circinelloides f. circinelloides 1006PhL.</title>
        <authorList>
            <consortium name="The Broad Institute Genomics Platform"/>
            <person name="Cuomo C."/>
            <person name="Earl A."/>
            <person name="Findley K."/>
            <person name="Lee S.C."/>
            <person name="Walker B."/>
            <person name="Young S."/>
            <person name="Zeng Q."/>
            <person name="Gargeya S."/>
            <person name="Fitzgerald M."/>
            <person name="Haas B."/>
            <person name="Abouelleil A."/>
            <person name="Allen A.W."/>
            <person name="Alvarado L."/>
            <person name="Arachchi H.M."/>
            <person name="Berlin A.M."/>
            <person name="Chapman S.B."/>
            <person name="Gainer-Dewar J."/>
            <person name="Goldberg J."/>
            <person name="Griggs A."/>
            <person name="Gujja S."/>
            <person name="Hansen M."/>
            <person name="Howarth C."/>
            <person name="Imamovic A."/>
            <person name="Ireland A."/>
            <person name="Larimer J."/>
            <person name="McCowan C."/>
            <person name="Murphy C."/>
            <person name="Pearson M."/>
            <person name="Poon T.W."/>
            <person name="Priest M."/>
            <person name="Roberts A."/>
            <person name="Saif S."/>
            <person name="Shea T."/>
            <person name="Sisk P."/>
            <person name="Sykes S."/>
            <person name="Wortman J."/>
            <person name="Nusbaum C."/>
            <person name="Birren B."/>
        </authorList>
    </citation>
    <scope>NUCLEOTIDE SEQUENCE [LARGE SCALE GENOMIC DNA]</scope>
    <source>
        <strain evidence="4">1006PhL</strain>
    </source>
</reference>
<evidence type="ECO:0000256" key="2">
    <source>
        <dbReference type="PROSITE-ProRule" id="PRU00708"/>
    </source>
</evidence>
<feature type="repeat" description="TPR" evidence="1">
    <location>
        <begin position="108"/>
        <end position="141"/>
    </location>
</feature>
<name>S2JBR8_MUCC1</name>
<accession>S2JBR8</accession>
<dbReference type="GO" id="GO:0003729">
    <property type="term" value="F:mRNA binding"/>
    <property type="evidence" value="ECO:0007669"/>
    <property type="project" value="TreeGrafter"/>
</dbReference>
<dbReference type="GO" id="GO:0006396">
    <property type="term" value="P:RNA processing"/>
    <property type="evidence" value="ECO:0007669"/>
    <property type="project" value="TreeGrafter"/>
</dbReference>
<dbReference type="VEuPathDB" id="FungiDB:HMPREF1544_07341"/>
<dbReference type="GO" id="GO:0007005">
    <property type="term" value="P:mitochondrion organization"/>
    <property type="evidence" value="ECO:0007669"/>
    <property type="project" value="TreeGrafter"/>
</dbReference>
<dbReference type="InterPro" id="IPR051114">
    <property type="entry name" value="Mito_RNA_Proc_CCM1"/>
</dbReference>
<gene>
    <name evidence="3" type="ORF">HMPREF1544_07341</name>
</gene>
<dbReference type="InParanoid" id="S2JBR8"/>
<evidence type="ECO:0000313" key="3">
    <source>
        <dbReference type="EMBL" id="EPB85842.1"/>
    </source>
</evidence>
<dbReference type="PROSITE" id="PS50005">
    <property type="entry name" value="TPR"/>
    <property type="match status" value="1"/>
</dbReference>
<keyword evidence="4" id="KW-1185">Reference proteome</keyword>
<organism evidence="3 4">
    <name type="scientific">Mucor circinelloides f. circinelloides (strain 1006PhL)</name>
    <name type="common">Mucormycosis agent</name>
    <name type="synonym">Calyptromyces circinelloides</name>
    <dbReference type="NCBI Taxonomy" id="1220926"/>
    <lineage>
        <taxon>Eukaryota</taxon>
        <taxon>Fungi</taxon>
        <taxon>Fungi incertae sedis</taxon>
        <taxon>Mucoromycota</taxon>
        <taxon>Mucoromycotina</taxon>
        <taxon>Mucoromycetes</taxon>
        <taxon>Mucorales</taxon>
        <taxon>Mucorineae</taxon>
        <taxon>Mucoraceae</taxon>
        <taxon>Mucor</taxon>
    </lineage>
</organism>
<evidence type="ECO:0000256" key="1">
    <source>
        <dbReference type="PROSITE-ProRule" id="PRU00339"/>
    </source>
</evidence>
<dbReference type="eggNOG" id="KOG4197">
    <property type="taxonomic scope" value="Eukaryota"/>
</dbReference>
<dbReference type="SUPFAM" id="SSF48452">
    <property type="entry name" value="TPR-like"/>
    <property type="match status" value="1"/>
</dbReference>
<proteinExistence type="predicted"/>
<dbReference type="InterPro" id="IPR002885">
    <property type="entry name" value="PPR_rpt"/>
</dbReference>
<dbReference type="OMA" id="LAYMNDG"/>
<dbReference type="InterPro" id="IPR011990">
    <property type="entry name" value="TPR-like_helical_dom_sf"/>
</dbReference>
<dbReference type="Gene3D" id="1.25.40.10">
    <property type="entry name" value="Tetratricopeptide repeat domain"/>
    <property type="match status" value="2"/>
</dbReference>
<sequence>MFVHRLKPALLTRQCLVSKSLLGAAIRGPALYRLSATRCLHVQSHITLPDNKEADAIVPLLQQIETDTPPAASAYNGVLKTLALEGRSEQAQKLYDLIFRNHNVKADIDTYSQLMLAYMNDGKYEEAMEIYYELRDHDEDPAKNLRLKPDTYASMIQALTDPSKIQQTHTQFQDNAEPMYEWSVEDVNSAIYPDIDGNSQPALLTALALFNDMRHLEIQPTPDMYANLLKACADQKDGYVLEKLHKLIRMDLYFDPDVQVFNQLMKAYDVVGDSASVLEIWEVAESSNVLDHDSVSTVLQTCLQNGCYSRANAIWDSLQYRDAIQPTVDDFNVYLQCVLNSNEAEKAEKMVQEGLSTGQANETSVNILKTYTNNATTATTTTDVQ</sequence>
<keyword evidence="1" id="KW-0802">TPR repeat</keyword>
<dbReference type="OrthoDB" id="185373at2759"/>
<dbReference type="Proteomes" id="UP000014254">
    <property type="component" value="Unassembled WGS sequence"/>
</dbReference>
<dbReference type="PANTHER" id="PTHR47934">
    <property type="entry name" value="PENTATRICOPEPTIDE REPEAT-CONTAINING PROTEIN PET309, MITOCHONDRIAL"/>
    <property type="match status" value="1"/>
</dbReference>
<dbReference type="AlphaFoldDB" id="S2JBR8"/>
<protein>
    <recommendedName>
        <fullName evidence="5">Pentacotripeptide-repeat region of PRORP domain-containing protein</fullName>
    </recommendedName>
</protein>
<dbReference type="GO" id="GO:0005739">
    <property type="term" value="C:mitochondrion"/>
    <property type="evidence" value="ECO:0007669"/>
    <property type="project" value="TreeGrafter"/>
</dbReference>
<evidence type="ECO:0008006" key="5">
    <source>
        <dbReference type="Google" id="ProtNLM"/>
    </source>
</evidence>
<feature type="repeat" description="PPR" evidence="2">
    <location>
        <begin position="107"/>
        <end position="141"/>
    </location>
</feature>
<evidence type="ECO:0000313" key="4">
    <source>
        <dbReference type="Proteomes" id="UP000014254"/>
    </source>
</evidence>